<evidence type="ECO:0000313" key="2">
    <source>
        <dbReference type="EMBL" id="QHW31765.1"/>
    </source>
</evidence>
<sequence length="81" mass="8560">MDREGEGEGQGRWASKERGSPGEMGGKARGVGRQARWTGKARGKGEQGKTGMGRRGGRPSKARRACKERCSPGEMGGKARG</sequence>
<dbReference type="RefSeq" id="WP_162640571.1">
    <property type="nucleotide sequence ID" value="NZ_CP048286.1"/>
</dbReference>
<name>A0A6C0NZU3_9BACL</name>
<dbReference type="AlphaFoldDB" id="A0A6C0NZU3"/>
<accession>A0A6C0NZU3</accession>
<proteinExistence type="predicted"/>
<reference evidence="2 3" key="1">
    <citation type="submission" date="2020-02" db="EMBL/GenBank/DDBJ databases">
        <title>Paenibacillus sp. nov., isolated from rhizosphere soil of tomato.</title>
        <authorList>
            <person name="Weon H.-Y."/>
            <person name="Lee S.A."/>
        </authorList>
    </citation>
    <scope>NUCLEOTIDE SEQUENCE [LARGE SCALE GENOMIC DNA]</scope>
    <source>
        <strain evidence="2 3">14171R-81</strain>
    </source>
</reference>
<keyword evidence="3" id="KW-1185">Reference proteome</keyword>
<protein>
    <submittedName>
        <fullName evidence="2">Uncharacterized protein</fullName>
    </submittedName>
</protein>
<dbReference type="KEGG" id="prz:GZH47_13565"/>
<dbReference type="EMBL" id="CP048286">
    <property type="protein sequence ID" value="QHW31765.1"/>
    <property type="molecule type" value="Genomic_DNA"/>
</dbReference>
<evidence type="ECO:0000313" key="3">
    <source>
        <dbReference type="Proteomes" id="UP000479114"/>
    </source>
</evidence>
<gene>
    <name evidence="2" type="ORF">GZH47_13565</name>
</gene>
<dbReference type="Proteomes" id="UP000479114">
    <property type="component" value="Chromosome"/>
</dbReference>
<organism evidence="2 3">
    <name type="scientific">Paenibacillus rhizovicinus</name>
    <dbReference type="NCBI Taxonomy" id="2704463"/>
    <lineage>
        <taxon>Bacteria</taxon>
        <taxon>Bacillati</taxon>
        <taxon>Bacillota</taxon>
        <taxon>Bacilli</taxon>
        <taxon>Bacillales</taxon>
        <taxon>Paenibacillaceae</taxon>
        <taxon>Paenibacillus</taxon>
    </lineage>
</organism>
<feature type="compositionally biased region" description="Basic residues" evidence="1">
    <location>
        <begin position="55"/>
        <end position="64"/>
    </location>
</feature>
<feature type="region of interest" description="Disordered" evidence="1">
    <location>
        <begin position="1"/>
        <end position="81"/>
    </location>
</feature>
<evidence type="ECO:0000256" key="1">
    <source>
        <dbReference type="SAM" id="MobiDB-lite"/>
    </source>
</evidence>